<evidence type="ECO:0000256" key="3">
    <source>
        <dbReference type="ARBA" id="ARBA00022723"/>
    </source>
</evidence>
<gene>
    <name evidence="9" type="ORF">L9F63_024575</name>
</gene>
<evidence type="ECO:0000313" key="10">
    <source>
        <dbReference type="Proteomes" id="UP001233999"/>
    </source>
</evidence>
<dbReference type="EMBL" id="JASPKZ010008514">
    <property type="protein sequence ID" value="KAJ9579318.1"/>
    <property type="molecule type" value="Genomic_DNA"/>
</dbReference>
<feature type="domain" description="Amidohydrolase-related" evidence="8">
    <location>
        <begin position="64"/>
        <end position="217"/>
    </location>
</feature>
<dbReference type="EC" id="3.5.2.2" evidence="6"/>
<dbReference type="NCBIfam" id="TIGR02033">
    <property type="entry name" value="D-hydantoinase"/>
    <property type="match status" value="1"/>
</dbReference>
<dbReference type="InterPro" id="IPR006680">
    <property type="entry name" value="Amidohydro-rel"/>
</dbReference>
<sequence>VVGSRCPTEQISAQNRLLIKNGKIVNEDGMVDGDVYVEDGIIKQLGRNLIIPGGTRIIDARGKYVIPGGIDPHTHLQFEFMGAVSQDDFYQGTKAALAGGTTMIIDFAIPKKGESLIEAYENWRQKADEKVCCDYGLHVAVTWWSDKVKEEMELLCKDHGVNSFKVFMAYKDSMMLRDNELYGVFDKCRQLGAIAQVHAENGDIIDENTKKLLANGVTGPEGHALSRPEDVEAEATNRACVIANQVSCPLYVVHVMSKSAGSAIESAQSRGYQVFGEVIAAAVGTDGSHYKHSSWRHAANYIMSPPLRDDPSTQEALVDFLVNKKLNIIQSDETAFYKKKEQKFGSSIMTRLPPGQHNMNDCKTHSEENLCSATLINPCEACTISFENFWTFFHDLPGRGGPVPIQCHPDRVIWRTLLQRSTFAKTQLTTQNNDVSQQQNVPSQQSYWIIPSLICPDGTSHHVHNSQSRELSL</sequence>
<dbReference type="Proteomes" id="UP001233999">
    <property type="component" value="Unassembled WGS sequence"/>
</dbReference>
<dbReference type="GO" id="GO:0046872">
    <property type="term" value="F:metal ion binding"/>
    <property type="evidence" value="ECO:0007669"/>
    <property type="project" value="UniProtKB-KW"/>
</dbReference>
<dbReference type="GO" id="GO:0004157">
    <property type="term" value="F:dihydropyrimidinase activity"/>
    <property type="evidence" value="ECO:0007669"/>
    <property type="project" value="UniProtKB-EC"/>
</dbReference>
<comment type="similarity">
    <text evidence="2">Belongs to the metallo-dependent hydrolases superfamily. Hydantoinase/dihydropyrimidinase family.</text>
</comment>
<evidence type="ECO:0000313" key="9">
    <source>
        <dbReference type="EMBL" id="KAJ9579318.1"/>
    </source>
</evidence>
<dbReference type="InterPro" id="IPR050378">
    <property type="entry name" value="Metallo-dep_Hydrolases_sf"/>
</dbReference>
<dbReference type="InterPro" id="IPR032466">
    <property type="entry name" value="Metal_Hydrolase"/>
</dbReference>
<feature type="non-terminal residue" evidence="9">
    <location>
        <position position="1"/>
    </location>
</feature>
<comment type="catalytic activity">
    <reaction evidence="5">
        <text>5,6-dihydrouracil + H2O = 3-(carbamoylamino)propanoate + H(+)</text>
        <dbReference type="Rhea" id="RHEA:16121"/>
        <dbReference type="ChEBI" id="CHEBI:11892"/>
        <dbReference type="ChEBI" id="CHEBI:15377"/>
        <dbReference type="ChEBI" id="CHEBI:15378"/>
        <dbReference type="ChEBI" id="CHEBI:15901"/>
        <dbReference type="EC" id="3.5.2.2"/>
    </reaction>
</comment>
<dbReference type="GO" id="GO:0006208">
    <property type="term" value="P:pyrimidine nucleobase catabolic process"/>
    <property type="evidence" value="ECO:0007669"/>
    <property type="project" value="TreeGrafter"/>
</dbReference>
<evidence type="ECO:0000256" key="6">
    <source>
        <dbReference type="ARBA" id="ARBA00039113"/>
    </source>
</evidence>
<protein>
    <recommendedName>
        <fullName evidence="6">dihydropyrimidinase</fullName>
        <ecNumber evidence="6">3.5.2.2</ecNumber>
    </recommendedName>
</protein>
<dbReference type="SUPFAM" id="SSF51338">
    <property type="entry name" value="Composite domain of metallo-dependent hydrolases"/>
    <property type="match status" value="1"/>
</dbReference>
<name>A0AAD7ZEZ2_DIPPU</name>
<accession>A0AAD7ZEZ2</accession>
<dbReference type="Pfam" id="PF01979">
    <property type="entry name" value="Amidohydro_1"/>
    <property type="match status" value="1"/>
</dbReference>
<feature type="modified residue" description="N6-carboxylysine" evidence="7">
    <location>
        <position position="165"/>
    </location>
</feature>
<dbReference type="Gene3D" id="3.20.20.140">
    <property type="entry name" value="Metal-dependent hydrolases"/>
    <property type="match status" value="1"/>
</dbReference>
<dbReference type="Gene3D" id="2.30.40.10">
    <property type="entry name" value="Urease, subunit C, domain 1"/>
    <property type="match status" value="1"/>
</dbReference>
<dbReference type="SUPFAM" id="SSF51556">
    <property type="entry name" value="Metallo-dependent hydrolases"/>
    <property type="match status" value="1"/>
</dbReference>
<keyword evidence="10" id="KW-1185">Reference proteome</keyword>
<organism evidence="9 10">
    <name type="scientific">Diploptera punctata</name>
    <name type="common">Pacific beetle cockroach</name>
    <dbReference type="NCBI Taxonomy" id="6984"/>
    <lineage>
        <taxon>Eukaryota</taxon>
        <taxon>Metazoa</taxon>
        <taxon>Ecdysozoa</taxon>
        <taxon>Arthropoda</taxon>
        <taxon>Hexapoda</taxon>
        <taxon>Insecta</taxon>
        <taxon>Pterygota</taxon>
        <taxon>Neoptera</taxon>
        <taxon>Polyneoptera</taxon>
        <taxon>Dictyoptera</taxon>
        <taxon>Blattodea</taxon>
        <taxon>Blaberoidea</taxon>
        <taxon>Blaberidae</taxon>
        <taxon>Diplopterinae</taxon>
        <taxon>Diploptera</taxon>
    </lineage>
</organism>
<evidence type="ECO:0000256" key="4">
    <source>
        <dbReference type="ARBA" id="ARBA00022801"/>
    </source>
</evidence>
<dbReference type="InterPro" id="IPR011778">
    <property type="entry name" value="Hydantoinase/dihydroPyrase"/>
</dbReference>
<dbReference type="PANTHER" id="PTHR11647">
    <property type="entry name" value="HYDRANTOINASE/DIHYDROPYRIMIDINASE FAMILY MEMBER"/>
    <property type="match status" value="1"/>
</dbReference>
<reference evidence="9" key="2">
    <citation type="submission" date="2023-05" db="EMBL/GenBank/DDBJ databases">
        <authorList>
            <person name="Fouks B."/>
        </authorList>
    </citation>
    <scope>NUCLEOTIDE SEQUENCE</scope>
    <source>
        <strain evidence="9">Stay&amp;Tobe</strain>
        <tissue evidence="9">Testes</tissue>
    </source>
</reference>
<dbReference type="InterPro" id="IPR011059">
    <property type="entry name" value="Metal-dep_hydrolase_composite"/>
</dbReference>
<evidence type="ECO:0000256" key="7">
    <source>
        <dbReference type="PIRSR" id="PIRSR611778-50"/>
    </source>
</evidence>
<reference evidence="9" key="1">
    <citation type="journal article" date="2023" name="IScience">
        <title>Live-bearing cockroach genome reveals convergent evolutionary mechanisms linked to viviparity in insects and beyond.</title>
        <authorList>
            <person name="Fouks B."/>
            <person name="Harrison M.C."/>
            <person name="Mikhailova A.A."/>
            <person name="Marchal E."/>
            <person name="English S."/>
            <person name="Carruthers M."/>
            <person name="Jennings E.C."/>
            <person name="Chiamaka E.L."/>
            <person name="Frigard R.A."/>
            <person name="Pippel M."/>
            <person name="Attardo G.M."/>
            <person name="Benoit J.B."/>
            <person name="Bornberg-Bauer E."/>
            <person name="Tobe S.S."/>
        </authorList>
    </citation>
    <scope>NUCLEOTIDE SEQUENCE</scope>
    <source>
        <strain evidence="9">Stay&amp;Tobe</strain>
    </source>
</reference>
<evidence type="ECO:0000256" key="1">
    <source>
        <dbReference type="ARBA" id="ARBA00001947"/>
    </source>
</evidence>
<comment type="cofactor">
    <cofactor evidence="1">
        <name>Zn(2+)</name>
        <dbReference type="ChEBI" id="CHEBI:29105"/>
    </cofactor>
</comment>
<evidence type="ECO:0000256" key="5">
    <source>
        <dbReference type="ARBA" id="ARBA00036696"/>
    </source>
</evidence>
<dbReference type="AlphaFoldDB" id="A0AAD7ZEZ2"/>
<dbReference type="PANTHER" id="PTHR11647:SF1">
    <property type="entry name" value="COLLAPSIN RESPONSE MEDIATOR PROTEIN"/>
    <property type="match status" value="1"/>
</dbReference>
<keyword evidence="3" id="KW-0479">Metal-binding</keyword>
<keyword evidence="4" id="KW-0378">Hydrolase</keyword>
<dbReference type="GO" id="GO:0005829">
    <property type="term" value="C:cytosol"/>
    <property type="evidence" value="ECO:0007669"/>
    <property type="project" value="TreeGrafter"/>
</dbReference>
<comment type="PTM">
    <text evidence="7">Carbamylation allows a single lysine to coordinate two divalent metal cations.</text>
</comment>
<feature type="non-terminal residue" evidence="9">
    <location>
        <position position="473"/>
    </location>
</feature>
<comment type="caution">
    <text evidence="9">The sequence shown here is derived from an EMBL/GenBank/DDBJ whole genome shotgun (WGS) entry which is preliminary data.</text>
</comment>
<evidence type="ECO:0000259" key="8">
    <source>
        <dbReference type="Pfam" id="PF01979"/>
    </source>
</evidence>
<proteinExistence type="inferred from homology"/>
<dbReference type="FunFam" id="3.20.20.140:FF:000076">
    <property type="entry name" value="Dihydropyrimidinase like 2"/>
    <property type="match status" value="1"/>
</dbReference>
<evidence type="ECO:0000256" key="2">
    <source>
        <dbReference type="ARBA" id="ARBA00008829"/>
    </source>
</evidence>